<dbReference type="PANTHER" id="PTHR13459">
    <property type="entry name" value="E3 UBIQUITIN-PROTEIN LIGASE RNF220 ISOFORM X1"/>
    <property type="match status" value="1"/>
</dbReference>
<dbReference type="HOGENOM" id="CLU_053399_0_0_1"/>
<dbReference type="Gene3D" id="3.30.40.10">
    <property type="entry name" value="Zinc/RING finger domain, C3HC4 (zinc finger)"/>
    <property type="match status" value="1"/>
</dbReference>
<reference evidence="7" key="3">
    <citation type="submission" date="2015-06" db="UniProtKB">
        <authorList>
            <consortium name="EnsemblMetazoa"/>
        </authorList>
    </citation>
    <scope>IDENTIFICATION</scope>
</reference>
<evidence type="ECO:0000256" key="1">
    <source>
        <dbReference type="ARBA" id="ARBA00022771"/>
    </source>
</evidence>
<dbReference type="GO" id="GO:0016567">
    <property type="term" value="P:protein ubiquitination"/>
    <property type="evidence" value="ECO:0007669"/>
    <property type="project" value="TreeGrafter"/>
</dbReference>
<dbReference type="PROSITE" id="PS50089">
    <property type="entry name" value="ZF_RING_2"/>
    <property type="match status" value="1"/>
</dbReference>
<dbReference type="FunCoup" id="R7VG23">
    <property type="interactions" value="1337"/>
</dbReference>
<feature type="compositionally biased region" description="Polar residues" evidence="4">
    <location>
        <begin position="132"/>
        <end position="141"/>
    </location>
</feature>
<dbReference type="STRING" id="283909.R7VG23"/>
<evidence type="ECO:0000313" key="7">
    <source>
        <dbReference type="EnsemblMetazoa" id="CapteP162028"/>
    </source>
</evidence>
<protein>
    <recommendedName>
        <fullName evidence="5">RING-type domain-containing protein</fullName>
    </recommendedName>
</protein>
<evidence type="ECO:0000256" key="3">
    <source>
        <dbReference type="PROSITE-ProRule" id="PRU00175"/>
    </source>
</evidence>
<dbReference type="OrthoDB" id="6270329at2759"/>
<keyword evidence="2" id="KW-0862">Zinc</keyword>
<keyword evidence="8" id="KW-1185">Reference proteome</keyword>
<evidence type="ECO:0000256" key="2">
    <source>
        <dbReference type="ARBA" id="ARBA00022833"/>
    </source>
</evidence>
<evidence type="ECO:0000313" key="8">
    <source>
        <dbReference type="Proteomes" id="UP000014760"/>
    </source>
</evidence>
<organism evidence="6">
    <name type="scientific">Capitella teleta</name>
    <name type="common">Polychaete worm</name>
    <dbReference type="NCBI Taxonomy" id="283909"/>
    <lineage>
        <taxon>Eukaryota</taxon>
        <taxon>Metazoa</taxon>
        <taxon>Spiralia</taxon>
        <taxon>Lophotrochozoa</taxon>
        <taxon>Annelida</taxon>
        <taxon>Polychaeta</taxon>
        <taxon>Sedentaria</taxon>
        <taxon>Scolecida</taxon>
        <taxon>Capitellidae</taxon>
        <taxon>Capitella</taxon>
    </lineage>
</organism>
<gene>
    <name evidence="6" type="ORF">CAPTEDRAFT_162028</name>
</gene>
<dbReference type="EMBL" id="AMQN01000717">
    <property type="status" value="NOT_ANNOTATED_CDS"/>
    <property type="molecule type" value="Genomic_DNA"/>
</dbReference>
<keyword evidence="1 3" id="KW-0863">Zinc-finger</keyword>
<feature type="compositionally biased region" description="Acidic residues" evidence="4">
    <location>
        <begin position="265"/>
        <end position="277"/>
    </location>
</feature>
<dbReference type="CDD" id="cd16563">
    <property type="entry name" value="RING-HC_RNF220"/>
    <property type="match status" value="1"/>
</dbReference>
<dbReference type="InterPro" id="IPR040178">
    <property type="entry name" value="RNF220_RING"/>
</dbReference>
<dbReference type="EnsemblMetazoa" id="CapteT162028">
    <property type="protein sequence ID" value="CapteP162028"/>
    <property type="gene ID" value="CapteG162028"/>
</dbReference>
<accession>R7VG23</accession>
<dbReference type="AlphaFoldDB" id="R7VG23"/>
<feature type="compositionally biased region" description="Basic and acidic residues" evidence="4">
    <location>
        <begin position="18"/>
        <end position="38"/>
    </location>
</feature>
<evidence type="ECO:0000259" key="5">
    <source>
        <dbReference type="PROSITE" id="PS50089"/>
    </source>
</evidence>
<dbReference type="GO" id="GO:0008270">
    <property type="term" value="F:zinc ion binding"/>
    <property type="evidence" value="ECO:0007669"/>
    <property type="project" value="UniProtKB-KW"/>
</dbReference>
<sequence>MEVVVRGMRMKLGSAIKVEMDEQSERSTNEPNEEEKSMEQILLEELSPEEILREELPDLPYEQTRSEEKPSKQNTDAEEPKQEISNGSRKRVHEEEVETAKCPICGMTLKPDYLQDHLEAELQRLEKVTSHAPKSSDLSNSGKKKSRRKHATSASEEKLTHHERYQTYLRVRHAREKRKAVEKEQLTNCPVCNRSISGTDEELSQHVNKCLNGGAHLEDDVDIEGEYDDFDEYTWAGQTRVRATSMLSGGLADLGNIAVHKPNDEDTESDLDVDGDTTDQFGERQYDESDLMIIPDEDSAESSSAVRDVLIEGSSRTRTISDVSILEPTVVCDTGPSTSSPRRAGEESSSVIASLKARVQELVDSKDQQVRCLICMDSYKQPLVSVQCWHVYCEDCWLRTLGAKKLCPQCNMITSPVDLRRIYL</sequence>
<dbReference type="InterPro" id="IPR013083">
    <property type="entry name" value="Znf_RING/FYVE/PHD"/>
</dbReference>
<evidence type="ECO:0000313" key="6">
    <source>
        <dbReference type="EMBL" id="ELU14630.1"/>
    </source>
</evidence>
<reference evidence="8" key="1">
    <citation type="submission" date="2012-12" db="EMBL/GenBank/DDBJ databases">
        <authorList>
            <person name="Hellsten U."/>
            <person name="Grimwood J."/>
            <person name="Chapman J.A."/>
            <person name="Shapiro H."/>
            <person name="Aerts A."/>
            <person name="Otillar R.P."/>
            <person name="Terry A.Y."/>
            <person name="Boore J.L."/>
            <person name="Simakov O."/>
            <person name="Marletaz F."/>
            <person name="Cho S.-J."/>
            <person name="Edsinger-Gonzales E."/>
            <person name="Havlak P."/>
            <person name="Kuo D.-H."/>
            <person name="Larsson T."/>
            <person name="Lv J."/>
            <person name="Arendt D."/>
            <person name="Savage R."/>
            <person name="Osoegawa K."/>
            <person name="de Jong P."/>
            <person name="Lindberg D.R."/>
            <person name="Seaver E.C."/>
            <person name="Weisblat D.A."/>
            <person name="Putnam N.H."/>
            <person name="Grigoriev I.V."/>
            <person name="Rokhsar D.S."/>
        </authorList>
    </citation>
    <scope>NUCLEOTIDE SEQUENCE</scope>
    <source>
        <strain evidence="8">I ESC-2004</strain>
    </source>
</reference>
<dbReference type="Pfam" id="PF13923">
    <property type="entry name" value="zf-C3HC4_2"/>
    <property type="match status" value="1"/>
</dbReference>
<evidence type="ECO:0000256" key="4">
    <source>
        <dbReference type="SAM" id="MobiDB-lite"/>
    </source>
</evidence>
<dbReference type="Pfam" id="PF15926">
    <property type="entry name" value="RNF220"/>
    <property type="match status" value="1"/>
</dbReference>
<dbReference type="InterPro" id="IPR052443">
    <property type="entry name" value="E3_ubiq-ligase_RNF220-like"/>
</dbReference>
<feature type="region of interest" description="Disordered" evidence="4">
    <location>
        <begin position="261"/>
        <end position="280"/>
    </location>
</feature>
<name>R7VG23_CAPTE</name>
<reference evidence="6 8" key="2">
    <citation type="journal article" date="2013" name="Nature">
        <title>Insights into bilaterian evolution from three spiralian genomes.</title>
        <authorList>
            <person name="Simakov O."/>
            <person name="Marletaz F."/>
            <person name="Cho S.J."/>
            <person name="Edsinger-Gonzales E."/>
            <person name="Havlak P."/>
            <person name="Hellsten U."/>
            <person name="Kuo D.H."/>
            <person name="Larsson T."/>
            <person name="Lv J."/>
            <person name="Arendt D."/>
            <person name="Savage R."/>
            <person name="Osoegawa K."/>
            <person name="de Jong P."/>
            <person name="Grimwood J."/>
            <person name="Chapman J.A."/>
            <person name="Shapiro H."/>
            <person name="Aerts A."/>
            <person name="Otillar R.P."/>
            <person name="Terry A.Y."/>
            <person name="Boore J.L."/>
            <person name="Grigoriev I.V."/>
            <person name="Lindberg D.R."/>
            <person name="Seaver E.C."/>
            <person name="Weisblat D.A."/>
            <person name="Putnam N.H."/>
            <person name="Rokhsar D.S."/>
        </authorList>
    </citation>
    <scope>NUCLEOTIDE SEQUENCE</scope>
    <source>
        <strain evidence="6 8">I ESC-2004</strain>
    </source>
</reference>
<dbReference type="InterPro" id="IPR001841">
    <property type="entry name" value="Znf_RING"/>
</dbReference>
<dbReference type="SUPFAM" id="SSF57850">
    <property type="entry name" value="RING/U-box"/>
    <property type="match status" value="1"/>
</dbReference>
<dbReference type="EMBL" id="KB294417">
    <property type="protein sequence ID" value="ELU14630.1"/>
    <property type="molecule type" value="Genomic_DNA"/>
</dbReference>
<proteinExistence type="predicted"/>
<keyword evidence="1 3" id="KW-0479">Metal-binding</keyword>
<dbReference type="Gene3D" id="3.30.160.60">
    <property type="entry name" value="Classic Zinc Finger"/>
    <property type="match status" value="1"/>
</dbReference>
<feature type="region of interest" description="Disordered" evidence="4">
    <location>
        <begin position="127"/>
        <end position="163"/>
    </location>
</feature>
<feature type="compositionally biased region" description="Basic residues" evidence="4">
    <location>
        <begin position="142"/>
        <end position="151"/>
    </location>
</feature>
<dbReference type="SMART" id="SM00184">
    <property type="entry name" value="RING"/>
    <property type="match status" value="1"/>
</dbReference>
<feature type="region of interest" description="Disordered" evidence="4">
    <location>
        <begin position="12"/>
        <end position="98"/>
    </location>
</feature>
<dbReference type="OMA" id="YQRVHTN"/>
<dbReference type="PANTHER" id="PTHR13459:SF1">
    <property type="entry name" value="E3 UBIQUITIN-PROTEIN LIGASE RNF220 ISOFORM X1"/>
    <property type="match status" value="1"/>
</dbReference>
<dbReference type="Proteomes" id="UP000014760">
    <property type="component" value="Unassembled WGS sequence"/>
</dbReference>
<dbReference type="InterPro" id="IPR031824">
    <property type="entry name" value="RNF220_mid"/>
</dbReference>
<dbReference type="GO" id="GO:0061630">
    <property type="term" value="F:ubiquitin protein ligase activity"/>
    <property type="evidence" value="ECO:0007669"/>
    <property type="project" value="TreeGrafter"/>
</dbReference>
<feature type="domain" description="RING-type" evidence="5">
    <location>
        <begin position="372"/>
        <end position="411"/>
    </location>
</feature>